<dbReference type="EMBL" id="WTYF01000004">
    <property type="protein sequence ID" value="MXO50328.1"/>
    <property type="molecule type" value="Genomic_DNA"/>
</dbReference>
<comment type="caution">
    <text evidence="2">The sequence shown here is derived from an EMBL/GenBank/DDBJ whole genome shotgun (WGS) entry which is preliminary data.</text>
</comment>
<feature type="signal peptide" evidence="1">
    <location>
        <begin position="1"/>
        <end position="26"/>
    </location>
</feature>
<evidence type="ECO:0000313" key="2">
    <source>
        <dbReference type="EMBL" id="MXO50328.1"/>
    </source>
</evidence>
<dbReference type="AlphaFoldDB" id="A0A844XZJ4"/>
<keyword evidence="3" id="KW-1185">Reference proteome</keyword>
<evidence type="ECO:0000256" key="1">
    <source>
        <dbReference type="SAM" id="SignalP"/>
    </source>
</evidence>
<reference evidence="2 3" key="1">
    <citation type="submission" date="2019-12" db="EMBL/GenBank/DDBJ databases">
        <title>Genomic-based taxomic classification of the family Erythrobacteraceae.</title>
        <authorList>
            <person name="Xu L."/>
        </authorList>
    </citation>
    <scope>NUCLEOTIDE SEQUENCE [LARGE SCALE GENOMIC DNA]</scope>
    <source>
        <strain evidence="2 3">DSM 16225</strain>
    </source>
</reference>
<accession>A0A844XZJ4</accession>
<keyword evidence="1" id="KW-0732">Signal</keyword>
<name>A0A844XZJ4_9SPHN</name>
<evidence type="ECO:0000313" key="3">
    <source>
        <dbReference type="Proteomes" id="UP000444185"/>
    </source>
</evidence>
<protein>
    <recommendedName>
        <fullName evidence="4">Secreted protein</fullName>
    </recommendedName>
</protein>
<dbReference type="RefSeq" id="WP_160606898.1">
    <property type="nucleotide sequence ID" value="NZ_WTYF01000004.1"/>
</dbReference>
<organism evidence="2 3">
    <name type="scientific">Qipengyuania gaetbuli</name>
    <dbReference type="NCBI Taxonomy" id="266952"/>
    <lineage>
        <taxon>Bacteria</taxon>
        <taxon>Pseudomonadati</taxon>
        <taxon>Pseudomonadota</taxon>
        <taxon>Alphaproteobacteria</taxon>
        <taxon>Sphingomonadales</taxon>
        <taxon>Erythrobacteraceae</taxon>
        <taxon>Qipengyuania</taxon>
    </lineage>
</organism>
<dbReference type="OrthoDB" id="5082358at2"/>
<evidence type="ECO:0008006" key="4">
    <source>
        <dbReference type="Google" id="ProtNLM"/>
    </source>
</evidence>
<feature type="chain" id="PRO_5032723972" description="Secreted protein" evidence="1">
    <location>
        <begin position="27"/>
        <end position="105"/>
    </location>
</feature>
<sequence>MYKTITRAAAVSIGLFALGTGTAASAGEVKGNGQPLDLNGRSECVYSGLNDLDGDPRDPGYRTQNYGQLVGPAGWIDPSQIDPRTQFPIPGFACNPNRGNDLKDD</sequence>
<dbReference type="Proteomes" id="UP000444185">
    <property type="component" value="Unassembled WGS sequence"/>
</dbReference>
<proteinExistence type="predicted"/>
<gene>
    <name evidence="2" type="ORF">GRI42_03305</name>
</gene>